<accession>A0A9W9TIT6</accession>
<protein>
    <submittedName>
        <fullName evidence="3">Integral membrane protein</fullName>
    </submittedName>
</protein>
<dbReference type="Pfam" id="PF24802">
    <property type="entry name" value="DUF7703"/>
    <property type="match status" value="1"/>
</dbReference>
<dbReference type="GeneID" id="81385979"/>
<keyword evidence="4" id="KW-1185">Reference proteome</keyword>
<feature type="transmembrane region" description="Helical" evidence="1">
    <location>
        <begin position="201"/>
        <end position="225"/>
    </location>
</feature>
<gene>
    <name evidence="3" type="ORF">N7469_007894</name>
</gene>
<feature type="transmembrane region" description="Helical" evidence="1">
    <location>
        <begin position="20"/>
        <end position="43"/>
    </location>
</feature>
<evidence type="ECO:0000313" key="4">
    <source>
        <dbReference type="Proteomes" id="UP001147733"/>
    </source>
</evidence>
<dbReference type="Proteomes" id="UP001147733">
    <property type="component" value="Unassembled WGS sequence"/>
</dbReference>
<evidence type="ECO:0000259" key="2">
    <source>
        <dbReference type="Pfam" id="PF24802"/>
    </source>
</evidence>
<reference evidence="3" key="2">
    <citation type="journal article" date="2023" name="IMA Fungus">
        <title>Comparative genomic study of the Penicillium genus elucidates a diverse pangenome and 15 lateral gene transfer events.</title>
        <authorList>
            <person name="Petersen C."/>
            <person name="Sorensen T."/>
            <person name="Nielsen M.R."/>
            <person name="Sondergaard T.E."/>
            <person name="Sorensen J.L."/>
            <person name="Fitzpatrick D.A."/>
            <person name="Frisvad J.C."/>
            <person name="Nielsen K.L."/>
        </authorList>
    </citation>
    <scope>NUCLEOTIDE SEQUENCE</scope>
    <source>
        <strain evidence="3">IBT 23319</strain>
    </source>
</reference>
<feature type="domain" description="DUF7703" evidence="2">
    <location>
        <begin position="21"/>
        <end position="264"/>
    </location>
</feature>
<evidence type="ECO:0000313" key="3">
    <source>
        <dbReference type="EMBL" id="KAJ5224391.1"/>
    </source>
</evidence>
<dbReference type="AlphaFoldDB" id="A0A9W9TIT6"/>
<evidence type="ECO:0000256" key="1">
    <source>
        <dbReference type="SAM" id="Phobius"/>
    </source>
</evidence>
<dbReference type="RefSeq" id="XP_056498363.1">
    <property type="nucleotide sequence ID" value="XM_056646812.1"/>
</dbReference>
<keyword evidence="1" id="KW-0472">Membrane</keyword>
<feature type="transmembrane region" description="Helical" evidence="1">
    <location>
        <begin position="82"/>
        <end position="104"/>
    </location>
</feature>
<keyword evidence="1" id="KW-0812">Transmembrane</keyword>
<dbReference type="PANTHER" id="PTHR37013:SF3">
    <property type="entry name" value="INTEGRAL MEMBRANE PROTEIN (AFU_ORTHOLOGUE AFUA_1G05950)"/>
    <property type="match status" value="1"/>
</dbReference>
<dbReference type="InterPro" id="IPR056120">
    <property type="entry name" value="DUF7703"/>
</dbReference>
<name>A0A9W9TIT6_PENCI</name>
<comment type="caution">
    <text evidence="3">The sequence shown here is derived from an EMBL/GenBank/DDBJ whole genome shotgun (WGS) entry which is preliminary data.</text>
</comment>
<feature type="transmembrane region" description="Helical" evidence="1">
    <location>
        <begin position="116"/>
        <end position="143"/>
    </location>
</feature>
<sequence>MSVNDTGSTLNSELPLPVTYIVSSFLSVALYNVVELTGTLFLTFKRRSGLYFWSFFVATWGIAVYCIGFILKDFNLAKSIPYFYVTLIVLGWSMMVTGQSMVLYSRLHLIVRSHIILKLVLGMIIIDAIVLHIPTTVLCYGANSPLYARFSVPYAVYERFEVSMFFVQEVIISSIYVYKTYKMLRSEEPISELHGNTGRKLLRNLIVISMIVIALDTCIIVLQFVGRYASQTAVKAFIYSVKLKLEFNILNQLVGFVQRMSVSNPDLIDGSGSRNTLNGQQEEGGTSDLHHHRCHCSLAVFACRIRHDLGISADRYMSKVLHITKREGAGQECTYSGSIITEPVQSLVVN</sequence>
<dbReference type="EMBL" id="JAPQKT010000007">
    <property type="protein sequence ID" value="KAJ5224391.1"/>
    <property type="molecule type" value="Genomic_DNA"/>
</dbReference>
<dbReference type="OrthoDB" id="405906at2759"/>
<keyword evidence="1" id="KW-1133">Transmembrane helix</keyword>
<proteinExistence type="predicted"/>
<organism evidence="3 4">
    <name type="scientific">Penicillium citrinum</name>
    <dbReference type="NCBI Taxonomy" id="5077"/>
    <lineage>
        <taxon>Eukaryota</taxon>
        <taxon>Fungi</taxon>
        <taxon>Dikarya</taxon>
        <taxon>Ascomycota</taxon>
        <taxon>Pezizomycotina</taxon>
        <taxon>Eurotiomycetes</taxon>
        <taxon>Eurotiomycetidae</taxon>
        <taxon>Eurotiales</taxon>
        <taxon>Aspergillaceae</taxon>
        <taxon>Penicillium</taxon>
    </lineage>
</organism>
<dbReference type="PANTHER" id="PTHR37013">
    <property type="entry name" value="INTEGRAL MEMBRANE PROTEIN (AFU_ORTHOLOGUE AFUA_1G05950)-RELATED"/>
    <property type="match status" value="1"/>
</dbReference>
<reference evidence="3" key="1">
    <citation type="submission" date="2022-11" db="EMBL/GenBank/DDBJ databases">
        <authorList>
            <person name="Petersen C."/>
        </authorList>
    </citation>
    <scope>NUCLEOTIDE SEQUENCE</scope>
    <source>
        <strain evidence="3">IBT 23319</strain>
    </source>
</reference>
<feature type="transmembrane region" description="Helical" evidence="1">
    <location>
        <begin position="50"/>
        <end position="70"/>
    </location>
</feature>